<organism evidence="1 2">
    <name type="scientific">Candidatus Zambryskibacteria bacterium RIFCSPHIGHO2_01_FULL_44_22b</name>
    <dbReference type="NCBI Taxonomy" id="1802737"/>
    <lineage>
        <taxon>Bacteria</taxon>
        <taxon>Candidatus Zambryskiibacteriota</taxon>
    </lineage>
</organism>
<dbReference type="Proteomes" id="UP000178538">
    <property type="component" value="Unassembled WGS sequence"/>
</dbReference>
<dbReference type="EMBL" id="MHVG01000026">
    <property type="protein sequence ID" value="OHA89656.1"/>
    <property type="molecule type" value="Genomic_DNA"/>
</dbReference>
<dbReference type="AlphaFoldDB" id="A0A1G2SX89"/>
<evidence type="ECO:0000313" key="1">
    <source>
        <dbReference type="EMBL" id="OHA89656.1"/>
    </source>
</evidence>
<sequence>MKKSLIILLLLVLGLIVFFWPKQKIFGCGAVCTYEGFEKTREEIAKYRCVGFEDEPFVSDATIKVCYGIFIER</sequence>
<name>A0A1G2SX89_9BACT</name>
<evidence type="ECO:0000313" key="2">
    <source>
        <dbReference type="Proteomes" id="UP000178538"/>
    </source>
</evidence>
<comment type="caution">
    <text evidence="1">The sequence shown here is derived from an EMBL/GenBank/DDBJ whole genome shotgun (WGS) entry which is preliminary data.</text>
</comment>
<accession>A0A1G2SX89</accession>
<proteinExistence type="predicted"/>
<protein>
    <submittedName>
        <fullName evidence="1">Uncharacterized protein</fullName>
    </submittedName>
</protein>
<dbReference type="STRING" id="1802737.A2832_01215"/>
<reference evidence="1 2" key="1">
    <citation type="journal article" date="2016" name="Nat. Commun.">
        <title>Thousands of microbial genomes shed light on interconnected biogeochemical processes in an aquifer system.</title>
        <authorList>
            <person name="Anantharaman K."/>
            <person name="Brown C.T."/>
            <person name="Hug L.A."/>
            <person name="Sharon I."/>
            <person name="Castelle C.J."/>
            <person name="Probst A.J."/>
            <person name="Thomas B.C."/>
            <person name="Singh A."/>
            <person name="Wilkins M.J."/>
            <person name="Karaoz U."/>
            <person name="Brodie E.L."/>
            <person name="Williams K.H."/>
            <person name="Hubbard S.S."/>
            <person name="Banfield J.F."/>
        </authorList>
    </citation>
    <scope>NUCLEOTIDE SEQUENCE [LARGE SCALE GENOMIC DNA]</scope>
</reference>
<gene>
    <name evidence="1" type="ORF">A2832_01215</name>
</gene>